<comment type="caution">
    <text evidence="1">The sequence shown here is derived from an EMBL/GenBank/DDBJ whole genome shotgun (WGS) entry which is preliminary data.</text>
</comment>
<dbReference type="Proteomes" id="UP001145114">
    <property type="component" value="Unassembled WGS sequence"/>
</dbReference>
<name>A0ACC1HHA8_9FUNG</name>
<feature type="non-terminal residue" evidence="1">
    <location>
        <position position="318"/>
    </location>
</feature>
<organism evidence="1 2">
    <name type="scientific">Spiromyces aspiralis</name>
    <dbReference type="NCBI Taxonomy" id="68401"/>
    <lineage>
        <taxon>Eukaryota</taxon>
        <taxon>Fungi</taxon>
        <taxon>Fungi incertae sedis</taxon>
        <taxon>Zoopagomycota</taxon>
        <taxon>Kickxellomycotina</taxon>
        <taxon>Kickxellomycetes</taxon>
        <taxon>Kickxellales</taxon>
        <taxon>Kickxellaceae</taxon>
        <taxon>Spiromyces</taxon>
    </lineage>
</organism>
<proteinExistence type="predicted"/>
<protein>
    <submittedName>
        <fullName evidence="1">Uncharacterized protein</fullName>
    </submittedName>
</protein>
<keyword evidence="2" id="KW-1185">Reference proteome</keyword>
<reference evidence="1" key="1">
    <citation type="submission" date="2022-06" db="EMBL/GenBank/DDBJ databases">
        <title>Phylogenomic reconstructions and comparative analyses of Kickxellomycotina fungi.</title>
        <authorList>
            <person name="Reynolds N.K."/>
            <person name="Stajich J.E."/>
            <person name="Barry K."/>
            <person name="Grigoriev I.V."/>
            <person name="Crous P."/>
            <person name="Smith M.E."/>
        </authorList>
    </citation>
    <scope>NUCLEOTIDE SEQUENCE</scope>
    <source>
        <strain evidence="1">RSA 2271</strain>
    </source>
</reference>
<accession>A0ACC1HHA8</accession>
<sequence>FQSQPASPSAYANFSDLAALVRSVPTSRRNSHDLQKLWQDISNISLSENTPVHTNNPSPKLPHGLLDDDFIPGMNLGSSGALYLGKQVHQLHHPPTHQALPSMMSSNGNGLSADNAASLFGPAAVASDVDASVPGGAGLPSLSHPHASTHHQTQQQQQQPQQQSQQQQSHPYQYHHLTSISQRNSFLASPVDDFSPDIRGLPAQTGGGSGSSGVGLVRNASTPALSANQASIIYSNLDEFTGGLHSRHNISSLALDEFMANNGGRGSGIVDPASLLNMTGSRLSSGSMLAFGAQGYTPVGAGISATGVAAVNHSRAAG</sequence>
<dbReference type="EMBL" id="JAMZIH010005743">
    <property type="protein sequence ID" value="KAJ1674711.1"/>
    <property type="molecule type" value="Genomic_DNA"/>
</dbReference>
<feature type="non-terminal residue" evidence="1">
    <location>
        <position position="1"/>
    </location>
</feature>
<evidence type="ECO:0000313" key="1">
    <source>
        <dbReference type="EMBL" id="KAJ1674711.1"/>
    </source>
</evidence>
<evidence type="ECO:0000313" key="2">
    <source>
        <dbReference type="Proteomes" id="UP001145114"/>
    </source>
</evidence>
<gene>
    <name evidence="1" type="ORF">EV182_002725</name>
</gene>